<evidence type="ECO:0000256" key="2">
    <source>
        <dbReference type="ARBA" id="ARBA00013064"/>
    </source>
</evidence>
<dbReference type="PATRIC" id="fig|1547436.3.peg.485"/>
<dbReference type="PANTHER" id="PTHR11717">
    <property type="entry name" value="LOW MOLECULAR WEIGHT PROTEIN TYROSINE PHOSPHATASE"/>
    <property type="match status" value="1"/>
</dbReference>
<evidence type="ECO:0000313" key="8">
    <source>
        <dbReference type="Proteomes" id="UP000050827"/>
    </source>
</evidence>
<reference evidence="7 8" key="1">
    <citation type="submission" date="2015-04" db="EMBL/GenBank/DDBJ databases">
        <title>Complete genome of flavobacterium.</title>
        <authorList>
            <person name="Kwon Y.M."/>
            <person name="Kim S.-J."/>
        </authorList>
    </citation>
    <scope>NUCLEOTIDE SEQUENCE [LARGE SCALE GENOMIC DNA]</scope>
    <source>
        <strain evidence="7 8">DK169</strain>
    </source>
</reference>
<evidence type="ECO:0000256" key="4">
    <source>
        <dbReference type="ARBA" id="ARBA00022912"/>
    </source>
</evidence>
<dbReference type="Proteomes" id="UP000050827">
    <property type="component" value="Unassembled WGS sequence"/>
</dbReference>
<dbReference type="InterPro" id="IPR050438">
    <property type="entry name" value="LMW_PTPase"/>
</dbReference>
<evidence type="ECO:0000256" key="5">
    <source>
        <dbReference type="PIRSR" id="PIRSR617867-1"/>
    </source>
</evidence>
<dbReference type="InterPro" id="IPR023485">
    <property type="entry name" value="Ptyr_pPase"/>
</dbReference>
<keyword evidence="4" id="KW-0904">Protein phosphatase</keyword>
<feature type="active site" evidence="5">
    <location>
        <position position="15"/>
    </location>
</feature>
<dbReference type="OrthoDB" id="9784339at2"/>
<dbReference type="PANTHER" id="PTHR11717:SF7">
    <property type="entry name" value="LOW MOLECULAR WEIGHT PHOSPHOTYROSINE PROTEIN PHOSPHATASE"/>
    <property type="match status" value="1"/>
</dbReference>
<comment type="caution">
    <text evidence="7">The sequence shown here is derived from an EMBL/GenBank/DDBJ whole genome shotgun (WGS) entry which is preliminary data.</text>
</comment>
<dbReference type="SMART" id="SM00226">
    <property type="entry name" value="LMWPc"/>
    <property type="match status" value="1"/>
</dbReference>
<dbReference type="Gene3D" id="3.40.50.2300">
    <property type="match status" value="1"/>
</dbReference>
<dbReference type="STRING" id="346185.AAY42_02330"/>
<proteinExistence type="inferred from homology"/>
<dbReference type="InterPro" id="IPR017867">
    <property type="entry name" value="Tyr_phospatase_low_mol_wt"/>
</dbReference>
<comment type="similarity">
    <text evidence="1">Belongs to the low molecular weight phosphotyrosine protein phosphatase family.</text>
</comment>
<dbReference type="InterPro" id="IPR036196">
    <property type="entry name" value="Ptyr_pPase_sf"/>
</dbReference>
<name>A0A0Q1BWD0_9FLAO</name>
<evidence type="ECO:0000259" key="6">
    <source>
        <dbReference type="SMART" id="SM00226"/>
    </source>
</evidence>
<feature type="active site" description="Nucleophile" evidence="5">
    <location>
        <position position="9"/>
    </location>
</feature>
<feature type="active site" description="Proton donor" evidence="5">
    <location>
        <position position="122"/>
    </location>
</feature>
<feature type="domain" description="Phosphotyrosine protein phosphatase I" evidence="6">
    <location>
        <begin position="3"/>
        <end position="148"/>
    </location>
</feature>
<dbReference type="Pfam" id="PF01451">
    <property type="entry name" value="LMWPc"/>
    <property type="match status" value="1"/>
</dbReference>
<protein>
    <recommendedName>
        <fullName evidence="2">protein-tyrosine-phosphatase</fullName>
        <ecNumber evidence="2">3.1.3.48</ecNumber>
    </recommendedName>
</protein>
<keyword evidence="8" id="KW-1185">Reference proteome</keyword>
<dbReference type="RefSeq" id="WP_055392400.1">
    <property type="nucleotide sequence ID" value="NZ_LCTZ01000002.1"/>
</dbReference>
<gene>
    <name evidence="7" type="ORF">AAY42_02330</name>
</gene>
<dbReference type="CDD" id="cd16343">
    <property type="entry name" value="LMWPTP"/>
    <property type="match status" value="1"/>
</dbReference>
<evidence type="ECO:0000313" key="7">
    <source>
        <dbReference type="EMBL" id="KQC28860.1"/>
    </source>
</evidence>
<evidence type="ECO:0000256" key="3">
    <source>
        <dbReference type="ARBA" id="ARBA00022801"/>
    </source>
</evidence>
<accession>A0A0Q1BWD0</accession>
<dbReference type="AlphaFoldDB" id="A0A0Q1BWD0"/>
<keyword evidence="3" id="KW-0378">Hydrolase</keyword>
<dbReference type="GO" id="GO:0004725">
    <property type="term" value="F:protein tyrosine phosphatase activity"/>
    <property type="evidence" value="ECO:0007669"/>
    <property type="project" value="UniProtKB-EC"/>
</dbReference>
<organism evidence="7 8">
    <name type="scientific">Flagellimonas eckloniae</name>
    <dbReference type="NCBI Taxonomy" id="346185"/>
    <lineage>
        <taxon>Bacteria</taxon>
        <taxon>Pseudomonadati</taxon>
        <taxon>Bacteroidota</taxon>
        <taxon>Flavobacteriia</taxon>
        <taxon>Flavobacteriales</taxon>
        <taxon>Flavobacteriaceae</taxon>
        <taxon>Flagellimonas</taxon>
    </lineage>
</organism>
<sequence length="151" mass="16817">MKTKVLMVCLGNICRSPLAEGILKSKVDPDNILVDSAGTAGYHVGNPPDERSIAVAQKHGIDISNQKCRRFSKNDFKEFDVIYAMDESNFANILRLADTDKDEKKVRLLLDEIDLGFSEVPDPYYGGTDGFEKVYQMIDLACGAIEKKLIK</sequence>
<dbReference type="EC" id="3.1.3.48" evidence="2"/>
<dbReference type="EMBL" id="LCTZ01000002">
    <property type="protein sequence ID" value="KQC28860.1"/>
    <property type="molecule type" value="Genomic_DNA"/>
</dbReference>
<evidence type="ECO:0000256" key="1">
    <source>
        <dbReference type="ARBA" id="ARBA00011063"/>
    </source>
</evidence>
<dbReference type="PRINTS" id="PR00719">
    <property type="entry name" value="LMWPTPASE"/>
</dbReference>
<dbReference type="SUPFAM" id="SSF52788">
    <property type="entry name" value="Phosphotyrosine protein phosphatases I"/>
    <property type="match status" value="1"/>
</dbReference>